<dbReference type="NCBIfam" id="NF003652">
    <property type="entry name" value="PRK05286.2-5"/>
    <property type="match status" value="1"/>
</dbReference>
<dbReference type="PANTHER" id="PTHR48109">
    <property type="entry name" value="DIHYDROOROTATE DEHYDROGENASE (QUINONE), MITOCHONDRIAL-RELATED"/>
    <property type="match status" value="1"/>
</dbReference>
<dbReference type="Pfam" id="PF01180">
    <property type="entry name" value="DHO_dh"/>
    <property type="match status" value="1"/>
</dbReference>
<dbReference type="HAMAP" id="MF_00225">
    <property type="entry name" value="DHO_dh_type2"/>
    <property type="match status" value="1"/>
</dbReference>
<proteinExistence type="inferred from homology"/>
<protein>
    <recommendedName>
        <fullName evidence="11">Dihydroorotate dehydrogenase (quinone)</fullName>
        <ecNumber evidence="11">1.3.5.2</ecNumber>
    </recommendedName>
    <alternativeName>
        <fullName evidence="11">DHOdehase</fullName>
        <shortName evidence="11">DHOD</shortName>
        <shortName evidence="11">DHODase</shortName>
    </alternativeName>
    <alternativeName>
        <fullName evidence="11">Dihydroorotate oxidase</fullName>
    </alternativeName>
</protein>
<dbReference type="InterPro" id="IPR013785">
    <property type="entry name" value="Aldolase_TIM"/>
</dbReference>
<dbReference type="GO" id="GO:0005886">
    <property type="term" value="C:plasma membrane"/>
    <property type="evidence" value="ECO:0007669"/>
    <property type="project" value="UniProtKB-SubCell"/>
</dbReference>
<dbReference type="PROSITE" id="PS00911">
    <property type="entry name" value="DHODEHASE_1"/>
    <property type="match status" value="1"/>
</dbReference>
<feature type="binding site" evidence="11">
    <location>
        <position position="220"/>
    </location>
    <ligand>
        <name>substrate</name>
    </ligand>
</feature>
<feature type="binding site" evidence="11">
    <location>
        <position position="215"/>
    </location>
    <ligand>
        <name>FMN</name>
        <dbReference type="ChEBI" id="CHEBI:58210"/>
    </ligand>
</feature>
<comment type="similarity">
    <text evidence="4 11">Belongs to the dihydroorotate dehydrogenase family. Type 2 subfamily.</text>
</comment>
<dbReference type="Gene3D" id="3.20.20.70">
    <property type="entry name" value="Aldolase class I"/>
    <property type="match status" value="1"/>
</dbReference>
<dbReference type="InterPro" id="IPR001295">
    <property type="entry name" value="Dihydroorotate_DH_CS"/>
</dbReference>
<comment type="subunit">
    <text evidence="11">Monomer.</text>
</comment>
<keyword evidence="5 11" id="KW-0285">Flavoprotein</keyword>
<feature type="binding site" evidence="11">
    <location>
        <begin position="105"/>
        <end position="109"/>
    </location>
    <ligand>
        <name>FMN</name>
        <dbReference type="ChEBI" id="CHEBI:58210"/>
    </ligand>
</feature>
<dbReference type="GO" id="GO:0005737">
    <property type="term" value="C:cytoplasm"/>
    <property type="evidence" value="ECO:0007669"/>
    <property type="project" value="InterPro"/>
</dbReference>
<comment type="function">
    <text evidence="1 11">Catalyzes the conversion of dihydroorotate to orotate with quinone as electron acceptor.</text>
</comment>
<evidence type="ECO:0000313" key="13">
    <source>
        <dbReference type="EMBL" id="SKD01966.1"/>
    </source>
</evidence>
<dbReference type="InterPro" id="IPR005719">
    <property type="entry name" value="Dihydroorotate_DH_2"/>
</dbReference>
<organism evidence="13 14">
    <name type="scientific">Chitinophaga ginsengisegetis</name>
    <dbReference type="NCBI Taxonomy" id="393003"/>
    <lineage>
        <taxon>Bacteria</taxon>
        <taxon>Pseudomonadati</taxon>
        <taxon>Bacteroidota</taxon>
        <taxon>Chitinophagia</taxon>
        <taxon>Chitinophagales</taxon>
        <taxon>Chitinophagaceae</taxon>
        <taxon>Chitinophaga</taxon>
    </lineage>
</organism>
<evidence type="ECO:0000256" key="5">
    <source>
        <dbReference type="ARBA" id="ARBA00022630"/>
    </source>
</evidence>
<evidence type="ECO:0000259" key="12">
    <source>
        <dbReference type="Pfam" id="PF01180"/>
    </source>
</evidence>
<feature type="binding site" evidence="11">
    <location>
        <position position="182"/>
    </location>
    <ligand>
        <name>FMN</name>
        <dbReference type="ChEBI" id="CHEBI:58210"/>
    </ligand>
</feature>
<keyword evidence="14" id="KW-1185">Reference proteome</keyword>
<dbReference type="GO" id="GO:0044205">
    <property type="term" value="P:'de novo' UMP biosynthetic process"/>
    <property type="evidence" value="ECO:0007669"/>
    <property type="project" value="UniProtKB-UniRule"/>
</dbReference>
<evidence type="ECO:0000256" key="11">
    <source>
        <dbReference type="HAMAP-Rule" id="MF_00225"/>
    </source>
</evidence>
<keyword evidence="6 11" id="KW-0288">FMN</keyword>
<feature type="binding site" evidence="11">
    <location>
        <position position="339"/>
    </location>
    <ligand>
        <name>FMN</name>
        <dbReference type="ChEBI" id="CHEBI:58210"/>
    </ligand>
</feature>
<feature type="binding site" evidence="11">
    <location>
        <begin position="285"/>
        <end position="286"/>
    </location>
    <ligand>
        <name>substrate</name>
    </ligand>
</feature>
<name>A0A1T5NNN9_9BACT</name>
<dbReference type="AlphaFoldDB" id="A0A1T5NNN9"/>
<dbReference type="STRING" id="393003.SAMN05660461_2368"/>
<keyword evidence="9 11" id="KW-0472">Membrane</keyword>
<dbReference type="PANTHER" id="PTHR48109:SF4">
    <property type="entry name" value="DIHYDROOROTATE DEHYDROGENASE (QUINONE), MITOCHONDRIAL"/>
    <property type="match status" value="1"/>
</dbReference>
<dbReference type="InterPro" id="IPR005720">
    <property type="entry name" value="Dihydroorotate_DH_cat"/>
</dbReference>
<feature type="binding site" evidence="11">
    <location>
        <begin position="154"/>
        <end position="158"/>
    </location>
    <ligand>
        <name>substrate</name>
    </ligand>
</feature>
<feature type="binding site" evidence="11">
    <location>
        <position position="129"/>
    </location>
    <ligand>
        <name>FMN</name>
        <dbReference type="ChEBI" id="CHEBI:58210"/>
    </ligand>
</feature>
<dbReference type="InterPro" id="IPR050074">
    <property type="entry name" value="DHO_dehydrogenase"/>
</dbReference>
<dbReference type="EMBL" id="FUZZ01000001">
    <property type="protein sequence ID" value="SKD01966.1"/>
    <property type="molecule type" value="Genomic_DNA"/>
</dbReference>
<feature type="binding site" evidence="11">
    <location>
        <position position="284"/>
    </location>
    <ligand>
        <name>FMN</name>
        <dbReference type="ChEBI" id="CHEBI:58210"/>
    </ligand>
</feature>
<keyword evidence="11" id="KW-1003">Cell membrane</keyword>
<keyword evidence="7 11" id="KW-0665">Pyrimidine biosynthesis</keyword>
<dbReference type="NCBIfam" id="TIGR01036">
    <property type="entry name" value="pyrD_sub2"/>
    <property type="match status" value="1"/>
</dbReference>
<reference evidence="13 14" key="1">
    <citation type="submission" date="2017-02" db="EMBL/GenBank/DDBJ databases">
        <authorList>
            <person name="Peterson S.W."/>
        </authorList>
    </citation>
    <scope>NUCLEOTIDE SEQUENCE [LARGE SCALE GENOMIC DNA]</scope>
    <source>
        <strain evidence="13 14">DSM 18108</strain>
    </source>
</reference>
<accession>A0A1T5NNN9</accession>
<evidence type="ECO:0000256" key="8">
    <source>
        <dbReference type="ARBA" id="ARBA00023002"/>
    </source>
</evidence>
<feature type="binding site" evidence="11">
    <location>
        <begin position="360"/>
        <end position="361"/>
    </location>
    <ligand>
        <name>FMN</name>
        <dbReference type="ChEBI" id="CHEBI:58210"/>
    </ligand>
</feature>
<keyword evidence="8 11" id="KW-0560">Oxidoreductase</keyword>
<dbReference type="Proteomes" id="UP000190166">
    <property type="component" value="Unassembled WGS sequence"/>
</dbReference>
<dbReference type="GO" id="GO:0006207">
    <property type="term" value="P:'de novo' pyrimidine nucleobase biosynthetic process"/>
    <property type="evidence" value="ECO:0007669"/>
    <property type="project" value="UniProtKB-UniRule"/>
</dbReference>
<dbReference type="NCBIfam" id="NF003648">
    <property type="entry name" value="PRK05286.2-1"/>
    <property type="match status" value="1"/>
</dbReference>
<evidence type="ECO:0000256" key="2">
    <source>
        <dbReference type="ARBA" id="ARBA00004370"/>
    </source>
</evidence>
<dbReference type="SUPFAM" id="SSF51395">
    <property type="entry name" value="FMN-linked oxidoreductases"/>
    <property type="match status" value="1"/>
</dbReference>
<evidence type="ECO:0000256" key="9">
    <source>
        <dbReference type="ARBA" id="ARBA00023136"/>
    </source>
</evidence>
<sequence length="381" mass="41927">MKGKYRKDFHLREFCLTPNHTKFAPLLAPNRVMLIFVPAMYNLIKNFLFRYPPESIHHSVMRGMKTIYSLPLGKNIMNAFCGVKTPGLEREIFGLTFSNPVGLAAGFDKDAKYIDELACLGFGFVEIGTVTPLPQPGNEQPRLFRLPEDKALINRMGFNNEGAVAAAKRLQRKKSNIIVGGNIGKNKLTPNEEAVSDYEKCFHALYDVVDYFVVNVSSPNTPNLRALQEKEPLKQLLHHLQVLNAQKVKPKPILLKIAPDLTTEQLDDIIEIVKETKLAGIVATNTTISRAGLKTPAAEVNDIGAGGLSGLPVKKKATEVIRYIHTHSQGSIPIIAVGGIFTAEDAQEKLDAGASLVQVYTGFIYEGPKIAKKICAGLRPQ</sequence>
<comment type="subcellular location">
    <subcellularLocation>
        <location evidence="11">Cell membrane</location>
        <topology evidence="11">Peripheral membrane protein</topology>
    </subcellularLocation>
    <subcellularLocation>
        <location evidence="2">Membrane</location>
    </subcellularLocation>
</comment>
<dbReference type="GO" id="GO:0106430">
    <property type="term" value="F:dihydroorotate dehydrogenase (quinone) activity"/>
    <property type="evidence" value="ECO:0007669"/>
    <property type="project" value="UniProtKB-EC"/>
</dbReference>
<evidence type="ECO:0000256" key="3">
    <source>
        <dbReference type="ARBA" id="ARBA00005161"/>
    </source>
</evidence>
<feature type="domain" description="Dihydroorotate dehydrogenase catalytic" evidence="12">
    <location>
        <begin position="88"/>
        <end position="379"/>
    </location>
</feature>
<gene>
    <name evidence="11" type="primary">pyrD</name>
    <name evidence="13" type="ORF">SAMN05660461_2368</name>
</gene>
<comment type="cofactor">
    <cofactor evidence="11">
        <name>FMN</name>
        <dbReference type="ChEBI" id="CHEBI:58210"/>
    </cofactor>
    <text evidence="11">Binds 1 FMN per subunit.</text>
</comment>
<evidence type="ECO:0000256" key="10">
    <source>
        <dbReference type="ARBA" id="ARBA00048639"/>
    </source>
</evidence>
<evidence type="ECO:0000256" key="7">
    <source>
        <dbReference type="ARBA" id="ARBA00022975"/>
    </source>
</evidence>
<feature type="active site" description="Nucleophile" evidence="11">
    <location>
        <position position="218"/>
    </location>
</feature>
<feature type="binding site" evidence="11">
    <location>
        <position position="215"/>
    </location>
    <ligand>
        <name>substrate</name>
    </ligand>
</feature>
<evidence type="ECO:0000256" key="4">
    <source>
        <dbReference type="ARBA" id="ARBA00005359"/>
    </source>
</evidence>
<dbReference type="UniPathway" id="UPA00070">
    <property type="reaction ID" value="UER00946"/>
</dbReference>
<dbReference type="PROSITE" id="PS00912">
    <property type="entry name" value="DHODEHASE_2"/>
    <property type="match status" value="1"/>
</dbReference>
<evidence type="ECO:0000256" key="6">
    <source>
        <dbReference type="ARBA" id="ARBA00022643"/>
    </source>
</evidence>
<comment type="catalytic activity">
    <reaction evidence="10 11">
        <text>(S)-dihydroorotate + a quinone = orotate + a quinol</text>
        <dbReference type="Rhea" id="RHEA:30187"/>
        <dbReference type="ChEBI" id="CHEBI:24646"/>
        <dbReference type="ChEBI" id="CHEBI:30839"/>
        <dbReference type="ChEBI" id="CHEBI:30864"/>
        <dbReference type="ChEBI" id="CHEBI:132124"/>
        <dbReference type="EC" id="1.3.5.2"/>
    </reaction>
</comment>
<evidence type="ECO:0000313" key="14">
    <source>
        <dbReference type="Proteomes" id="UP000190166"/>
    </source>
</evidence>
<feature type="binding site" evidence="11">
    <location>
        <position position="256"/>
    </location>
    <ligand>
        <name>FMN</name>
        <dbReference type="ChEBI" id="CHEBI:58210"/>
    </ligand>
</feature>
<feature type="binding site" evidence="11">
    <location>
        <position position="109"/>
    </location>
    <ligand>
        <name>substrate</name>
    </ligand>
</feature>
<dbReference type="CDD" id="cd04738">
    <property type="entry name" value="DHOD_2_like"/>
    <property type="match status" value="1"/>
</dbReference>
<dbReference type="EC" id="1.3.5.2" evidence="11"/>
<dbReference type="NCBIfam" id="NF003645">
    <property type="entry name" value="PRK05286.1-2"/>
    <property type="match status" value="1"/>
</dbReference>
<evidence type="ECO:0000256" key="1">
    <source>
        <dbReference type="ARBA" id="ARBA00003125"/>
    </source>
</evidence>
<comment type="pathway">
    <text evidence="3 11">Pyrimidine metabolism; UMP biosynthesis via de novo pathway; orotate from (S)-dihydroorotate (quinone route): step 1/1.</text>
</comment>
<feature type="binding site" evidence="11">
    <location>
        <position position="310"/>
    </location>
    <ligand>
        <name>FMN</name>
        <dbReference type="ChEBI" id="CHEBI:58210"/>
    </ligand>
</feature>